<dbReference type="Proteomes" id="UP001550850">
    <property type="component" value="Unassembled WGS sequence"/>
</dbReference>
<keyword evidence="3" id="KW-1185">Reference proteome</keyword>
<feature type="domain" description="A-factor biosynthesis hotdog" evidence="1">
    <location>
        <begin position="188"/>
        <end position="300"/>
    </location>
</feature>
<feature type="domain" description="A-factor biosynthesis hotdog" evidence="1">
    <location>
        <begin position="22"/>
        <end position="155"/>
    </location>
</feature>
<evidence type="ECO:0000259" key="1">
    <source>
        <dbReference type="Pfam" id="PF03756"/>
    </source>
</evidence>
<protein>
    <submittedName>
        <fullName evidence="2">ScbA/BarX family gamma-butyrolactone biosynthesis protein</fullName>
    </submittedName>
</protein>
<name>A0ABV2YEX3_9ACTN</name>
<organism evidence="2 3">
    <name type="scientific">Streptomyces fragilis</name>
    <dbReference type="NCBI Taxonomy" id="67301"/>
    <lineage>
        <taxon>Bacteria</taxon>
        <taxon>Bacillati</taxon>
        <taxon>Actinomycetota</taxon>
        <taxon>Actinomycetes</taxon>
        <taxon>Kitasatosporales</taxon>
        <taxon>Streptomycetaceae</taxon>
        <taxon>Streptomyces</taxon>
    </lineage>
</organism>
<comment type="caution">
    <text evidence="2">The sequence shown here is derived from an EMBL/GenBank/DDBJ whole genome shotgun (WGS) entry which is preliminary data.</text>
</comment>
<evidence type="ECO:0000313" key="3">
    <source>
        <dbReference type="Proteomes" id="UP001550850"/>
    </source>
</evidence>
<dbReference type="EMBL" id="JBEZUR010000009">
    <property type="protein sequence ID" value="MEU3554285.1"/>
    <property type="molecule type" value="Genomic_DNA"/>
</dbReference>
<dbReference type="InterPro" id="IPR047757">
    <property type="entry name" value="AfsA-like"/>
</dbReference>
<sequence>MSRYDPPVPSVRGLTATVPREFVHRASVAEVFLTGWHERGSDRFTVFAQWPRGHSFYSPIAKHYDPMLAAETIRQVGALLAHAAFDVPMGHQFLMWELSYDVVPALLRIGSAPMDLEIDVRCVEIKRRGGRLTGLRYEAVLRSEGEIVAEGGARYTVTTPEAYRRLRASRNADVVVPDTSNRRLSPLFVGRADQNDVVLARTGTPGQWLLHIDLSHPVLFDHFVDHVPGMMLLEAARQAALTVGSPEARLLPQGVAGTFHRYAELDSPCWIHVNSVTPTVQGQRARITGHQGGNAVFTATVDLFTVPAGAG</sequence>
<evidence type="ECO:0000313" key="2">
    <source>
        <dbReference type="EMBL" id="MEU3554285.1"/>
    </source>
</evidence>
<dbReference type="InterPro" id="IPR005509">
    <property type="entry name" value="AfsA_hotdog_dom"/>
</dbReference>
<dbReference type="Pfam" id="PF03756">
    <property type="entry name" value="AfsA"/>
    <property type="match status" value="2"/>
</dbReference>
<reference evidence="2 3" key="1">
    <citation type="submission" date="2024-06" db="EMBL/GenBank/DDBJ databases">
        <title>The Natural Products Discovery Center: Release of the First 8490 Sequenced Strains for Exploring Actinobacteria Biosynthetic Diversity.</title>
        <authorList>
            <person name="Kalkreuter E."/>
            <person name="Kautsar S.A."/>
            <person name="Yang D."/>
            <person name="Bader C.D."/>
            <person name="Teijaro C.N."/>
            <person name="Fluegel L."/>
            <person name="Davis C.M."/>
            <person name="Simpson J.R."/>
            <person name="Lauterbach L."/>
            <person name="Steele A.D."/>
            <person name="Gui C."/>
            <person name="Meng S."/>
            <person name="Li G."/>
            <person name="Viehrig K."/>
            <person name="Ye F."/>
            <person name="Su P."/>
            <person name="Kiefer A.F."/>
            <person name="Nichols A."/>
            <person name="Cepeda A.J."/>
            <person name="Yan W."/>
            <person name="Fan B."/>
            <person name="Jiang Y."/>
            <person name="Adhikari A."/>
            <person name="Zheng C.-J."/>
            <person name="Schuster L."/>
            <person name="Cowan T.M."/>
            <person name="Smanski M.J."/>
            <person name="Chevrette M.G."/>
            <person name="De Carvalho L.P.S."/>
            <person name="Shen B."/>
        </authorList>
    </citation>
    <scope>NUCLEOTIDE SEQUENCE [LARGE SCALE GENOMIC DNA]</scope>
    <source>
        <strain evidence="2 3">NPDC038104</strain>
    </source>
</reference>
<gene>
    <name evidence="2" type="ORF">AB0E65_08685</name>
</gene>
<proteinExistence type="predicted"/>
<dbReference type="RefSeq" id="WP_108955856.1">
    <property type="nucleotide sequence ID" value="NZ_BEVZ01000006.1"/>
</dbReference>
<accession>A0ABV2YEX3</accession>
<dbReference type="NCBIfam" id="NF041195">
    <property type="entry name" value="ScbA_BarX_GamBu"/>
    <property type="match status" value="1"/>
</dbReference>